<feature type="transmembrane region" description="Helical" evidence="1">
    <location>
        <begin position="1055"/>
        <end position="1082"/>
    </location>
</feature>
<dbReference type="PATRIC" id="fig|1129367.4.peg.4470"/>
<evidence type="ECO:0000313" key="2">
    <source>
        <dbReference type="EMBL" id="KKE81692.1"/>
    </source>
</evidence>
<dbReference type="PRINTS" id="PR00702">
    <property type="entry name" value="ACRIFLAVINRP"/>
</dbReference>
<name>A0A0F6A647_9GAMM</name>
<feature type="transmembrane region" description="Helical" evidence="1">
    <location>
        <begin position="477"/>
        <end position="499"/>
    </location>
</feature>
<dbReference type="SUPFAM" id="SSF82693">
    <property type="entry name" value="Multidrug efflux transporter AcrB pore domain, PN1, PN2, PC1 and PC2 subdomains"/>
    <property type="match status" value="3"/>
</dbReference>
<feature type="transmembrane region" description="Helical" evidence="1">
    <location>
        <begin position="1030"/>
        <end position="1049"/>
    </location>
</feature>
<protein>
    <recommendedName>
        <fullName evidence="4">Acriflavine resistance protein B</fullName>
    </recommendedName>
</protein>
<feature type="transmembrane region" description="Helical" evidence="1">
    <location>
        <begin position="369"/>
        <end position="389"/>
    </location>
</feature>
<feature type="transmembrane region" description="Helical" evidence="1">
    <location>
        <begin position="449"/>
        <end position="471"/>
    </location>
</feature>
<dbReference type="Gene3D" id="3.30.70.1440">
    <property type="entry name" value="Multidrug efflux transporter AcrB pore domain"/>
    <property type="match status" value="1"/>
</dbReference>
<gene>
    <name evidence="2" type="ORF">N479_21505</name>
</gene>
<dbReference type="Gene3D" id="3.30.70.1320">
    <property type="entry name" value="Multidrug efflux transporter AcrB pore domain like"/>
    <property type="match status" value="1"/>
</dbReference>
<dbReference type="Gene3D" id="3.30.70.1430">
    <property type="entry name" value="Multidrug efflux transporter AcrB pore domain"/>
    <property type="match status" value="2"/>
</dbReference>
<dbReference type="InterPro" id="IPR027463">
    <property type="entry name" value="AcrB_DN_DC_subdom"/>
</dbReference>
<dbReference type="AlphaFoldDB" id="A0A0F6A647"/>
<dbReference type="RefSeq" id="WP_046357847.1">
    <property type="nucleotide sequence ID" value="NZ_AUXW01000180.1"/>
</dbReference>
<feature type="transmembrane region" description="Helical" evidence="1">
    <location>
        <begin position="535"/>
        <end position="553"/>
    </location>
</feature>
<dbReference type="Gene3D" id="1.20.1640.10">
    <property type="entry name" value="Multidrug efflux transporter AcrB transmembrane domain"/>
    <property type="match status" value="2"/>
</dbReference>
<dbReference type="GO" id="GO:0005886">
    <property type="term" value="C:plasma membrane"/>
    <property type="evidence" value="ECO:0007669"/>
    <property type="project" value="TreeGrafter"/>
</dbReference>
<keyword evidence="1" id="KW-0472">Membrane</keyword>
<feature type="transmembrane region" description="Helical" evidence="1">
    <location>
        <begin position="919"/>
        <end position="936"/>
    </location>
</feature>
<dbReference type="InterPro" id="IPR001036">
    <property type="entry name" value="Acrflvin-R"/>
</dbReference>
<dbReference type="PANTHER" id="PTHR32063:SF16">
    <property type="entry name" value="CATION EFFLUX SYSTEM (ACRB_ACRD_ACRF FAMILY)"/>
    <property type="match status" value="1"/>
</dbReference>
<dbReference type="PANTHER" id="PTHR32063">
    <property type="match status" value="1"/>
</dbReference>
<sequence length="1097" mass="120913">MFTSVMRQLLHSRIPLFILLISVLFGMLALQQTAREEEPQIVVPILDIHVEVPNIAASEVARLVTEPLEKILRQIPGVEHVYSTSASGSVSVTLRFEVGQDRERAILNTYTKLYANEDTMPSVVKHWQIKPVEVDDVAILMLGLYSEDPERYSDFELTRIAQEVSAQFQTINDTSEVSVLSGRTRQIQVALNASALAAYHTTPLDVLKAIEYANQLDTVGDFVVGDKLWQLQAGDVLRTTEQLNQLVVNVVNGRQIYLSDIATLHDGPSEPNHYQWITLDDQRRNLPMVTLSVAKQRGSNAVQVAEQSLALMERLESELFPVGVRYQVLRNYGQTADEKVNNLTASLAFAIVTVVVFIGLFLGWRQALIIGLAIPVCYGITLSLGYLFGYTINRVTLFALILALGLLVDDPITGVDNMTRFLRRHTGRLSPSNRANTIVDAMLEVKMPLLTSTLTIIVAFIPLAFITGMMGPYMAPMAFNIPVAVIASTLVALFVTPWLGSKLLSSTTTTETAQHNQWYRGWLSSLLANPIRAKWLLWSVLGLFVVSASLPLLRAVPLKLLPFDNKNEVQVLIDMPRGTSLEATAAMTQRVQEVVWQLQEVTAMAAYVGRPSSVDFNGMVRGYYQRHSSHFSELRVLLVDKQHRVHQSHAVVLRMREALAPLIKNGIRIKVVEVPPGPPVMSTLVAEVYASDLFTDKATHVAAAHVLKARLEQEAHVTEVDMSLVPQAMRQRFILDKRKAALSGIVTQDVNQTLQIASGGLVAGVLQVPHEVTPLDIELQLPFAERNQWPVINALQLRGTHTLAKTTAGNALESATSPLVPLGELGQWQQSSVEQPIYRKDLKEVIYVTAELNGRTPAAVIADIVSDEGKTSQQTQWPWQSRTFLSSGAGLGWQLPAGTEYRFSGEGEWRITVDVFRDMGIGFAFALTAIFIILRWQTASSALAGIIMSAIPLTMIGIMPGFWLLNQFGERTIAGAPEPVLFTATAMIGMIALAGIVVRNSLILVEFVNQQRARGVAIKEALYQAGEVRMRPVLLAAGTTMLGNLVIILDPVFSGLALAIIFGTLASTILSLFVVPVVYFLVFKDTQYEEADNALNN</sequence>
<dbReference type="GO" id="GO:0042910">
    <property type="term" value="F:xenobiotic transmembrane transporter activity"/>
    <property type="evidence" value="ECO:0007669"/>
    <property type="project" value="TreeGrafter"/>
</dbReference>
<keyword evidence="1" id="KW-1133">Transmembrane helix</keyword>
<feature type="transmembrane region" description="Helical" evidence="1">
    <location>
        <begin position="943"/>
        <end position="965"/>
    </location>
</feature>
<organism evidence="2 3">
    <name type="scientific">Pseudoalteromonas luteoviolacea S4054</name>
    <dbReference type="NCBI Taxonomy" id="1129367"/>
    <lineage>
        <taxon>Bacteria</taxon>
        <taxon>Pseudomonadati</taxon>
        <taxon>Pseudomonadota</taxon>
        <taxon>Gammaproteobacteria</taxon>
        <taxon>Alteromonadales</taxon>
        <taxon>Pseudoalteromonadaceae</taxon>
        <taxon>Pseudoalteromonas</taxon>
    </lineage>
</organism>
<evidence type="ECO:0000256" key="1">
    <source>
        <dbReference type="SAM" id="Phobius"/>
    </source>
</evidence>
<dbReference type="SUPFAM" id="SSF82866">
    <property type="entry name" value="Multidrug efflux transporter AcrB transmembrane domain"/>
    <property type="match status" value="2"/>
</dbReference>
<reference evidence="2 3" key="1">
    <citation type="journal article" date="2015" name="BMC Genomics">
        <title>Genome mining reveals unlocked bioactive potential of marine Gram-negative bacteria.</title>
        <authorList>
            <person name="Machado H."/>
            <person name="Sonnenschein E.C."/>
            <person name="Melchiorsen J."/>
            <person name="Gram L."/>
        </authorList>
    </citation>
    <scope>NUCLEOTIDE SEQUENCE [LARGE SCALE GENOMIC DNA]</scope>
    <source>
        <strain evidence="2 3">S4054</strain>
    </source>
</reference>
<feature type="transmembrane region" description="Helical" evidence="1">
    <location>
        <begin position="985"/>
        <end position="1009"/>
    </location>
</feature>
<dbReference type="Gene3D" id="3.30.2090.10">
    <property type="entry name" value="Multidrug efflux transporter AcrB TolC docking domain, DN and DC subdomains"/>
    <property type="match status" value="2"/>
</dbReference>
<feature type="transmembrane region" description="Helical" evidence="1">
    <location>
        <begin position="343"/>
        <end position="362"/>
    </location>
</feature>
<evidence type="ECO:0000313" key="3">
    <source>
        <dbReference type="Proteomes" id="UP000033434"/>
    </source>
</evidence>
<comment type="caution">
    <text evidence="2">The sequence shown here is derived from an EMBL/GenBank/DDBJ whole genome shotgun (WGS) entry which is preliminary data.</text>
</comment>
<dbReference type="EMBL" id="AUXW01000180">
    <property type="protein sequence ID" value="KKE81692.1"/>
    <property type="molecule type" value="Genomic_DNA"/>
</dbReference>
<dbReference type="Proteomes" id="UP000033434">
    <property type="component" value="Unassembled WGS sequence"/>
</dbReference>
<accession>A0A0F6A647</accession>
<dbReference type="Pfam" id="PF00873">
    <property type="entry name" value="ACR_tran"/>
    <property type="match status" value="1"/>
</dbReference>
<dbReference type="SUPFAM" id="SSF82714">
    <property type="entry name" value="Multidrug efflux transporter AcrB TolC docking domain, DN and DC subdomains"/>
    <property type="match status" value="1"/>
</dbReference>
<keyword evidence="1" id="KW-0812">Transmembrane</keyword>
<evidence type="ECO:0008006" key="4">
    <source>
        <dbReference type="Google" id="ProtNLM"/>
    </source>
</evidence>
<proteinExistence type="predicted"/>